<organism evidence="1 2">
    <name type="scientific">Mucilaginibacter humi</name>
    <dbReference type="NCBI Taxonomy" id="2732510"/>
    <lineage>
        <taxon>Bacteria</taxon>
        <taxon>Pseudomonadati</taxon>
        <taxon>Bacteroidota</taxon>
        <taxon>Sphingobacteriia</taxon>
        <taxon>Sphingobacteriales</taxon>
        <taxon>Sphingobacteriaceae</taxon>
        <taxon>Mucilaginibacter</taxon>
    </lineage>
</organism>
<dbReference type="Proteomes" id="UP000566071">
    <property type="component" value="Unassembled WGS sequence"/>
</dbReference>
<sequence>MARVYTDSVSAFIKKITRNFRGTNVLIVAHYQDIMPIISELGVTPPFTELSEDDYDLLFAVTINENDSREVFVSNYGKKHHVTEIPQQYIIQKFYPSFVPPVNSH</sequence>
<comment type="caution">
    <text evidence="1">The sequence shown here is derived from an EMBL/GenBank/DDBJ whole genome shotgun (WGS) entry which is preliminary data.</text>
</comment>
<dbReference type="RefSeq" id="WP_175270055.1">
    <property type="nucleotide sequence ID" value="NZ_JABFCR010000043.1"/>
</dbReference>
<accession>A0ABX1W2C1</accession>
<name>A0ABX1W2C1_9SPHI</name>
<reference evidence="1 2" key="1">
    <citation type="submission" date="2020-05" db="EMBL/GenBank/DDBJ databases">
        <authorList>
            <person name="Khan S.A."/>
            <person name="Jeon C.O."/>
            <person name="Chun B.H."/>
        </authorList>
    </citation>
    <scope>NUCLEOTIDE SEQUENCE [LARGE SCALE GENOMIC DNA]</scope>
    <source>
        <strain evidence="1 2">S1162</strain>
    </source>
</reference>
<dbReference type="EMBL" id="JABFCR010000043">
    <property type="protein sequence ID" value="NNU34377.1"/>
    <property type="molecule type" value="Genomic_DNA"/>
</dbReference>
<gene>
    <name evidence="1" type="ORF">HK413_09920</name>
</gene>
<proteinExistence type="predicted"/>
<evidence type="ECO:0000313" key="1">
    <source>
        <dbReference type="EMBL" id="NNU34377.1"/>
    </source>
</evidence>
<keyword evidence="2" id="KW-1185">Reference proteome</keyword>
<evidence type="ECO:0000313" key="2">
    <source>
        <dbReference type="Proteomes" id="UP000566071"/>
    </source>
</evidence>
<protein>
    <submittedName>
        <fullName evidence="1">Uncharacterized protein</fullName>
    </submittedName>
</protein>